<dbReference type="OrthoDB" id="5575144at2759"/>
<dbReference type="EMBL" id="KE145352">
    <property type="protein sequence ID" value="EPE37079.1"/>
    <property type="molecule type" value="Genomic_DNA"/>
</dbReference>
<dbReference type="OMA" id="VENQPMT"/>
<dbReference type="GeneID" id="19468290"/>
<organism evidence="2 3">
    <name type="scientific">Glarea lozoyensis (strain ATCC 20868 / MF5171)</name>
    <dbReference type="NCBI Taxonomy" id="1116229"/>
    <lineage>
        <taxon>Eukaryota</taxon>
        <taxon>Fungi</taxon>
        <taxon>Dikarya</taxon>
        <taxon>Ascomycota</taxon>
        <taxon>Pezizomycotina</taxon>
        <taxon>Leotiomycetes</taxon>
        <taxon>Helotiales</taxon>
        <taxon>Helotiaceae</taxon>
        <taxon>Glarea</taxon>
    </lineage>
</organism>
<keyword evidence="3" id="KW-1185">Reference proteome</keyword>
<accession>S3DIU4</accession>
<feature type="region of interest" description="Disordered" evidence="1">
    <location>
        <begin position="473"/>
        <end position="559"/>
    </location>
</feature>
<feature type="region of interest" description="Disordered" evidence="1">
    <location>
        <begin position="1"/>
        <end position="130"/>
    </location>
</feature>
<feature type="compositionally biased region" description="Polar residues" evidence="1">
    <location>
        <begin position="491"/>
        <end position="503"/>
    </location>
</feature>
<feature type="compositionally biased region" description="Low complexity" evidence="1">
    <location>
        <begin position="88"/>
        <end position="102"/>
    </location>
</feature>
<proteinExistence type="predicted"/>
<feature type="compositionally biased region" description="Basic and acidic residues" evidence="1">
    <location>
        <begin position="173"/>
        <end position="182"/>
    </location>
</feature>
<evidence type="ECO:0000256" key="1">
    <source>
        <dbReference type="SAM" id="MobiDB-lite"/>
    </source>
</evidence>
<dbReference type="KEGG" id="glz:GLAREA_09242"/>
<name>S3DIU4_GLAL2</name>
<feature type="compositionally biased region" description="Low complexity" evidence="1">
    <location>
        <begin position="117"/>
        <end position="126"/>
    </location>
</feature>
<dbReference type="AlphaFoldDB" id="S3DIU4"/>
<dbReference type="RefSeq" id="XP_008076394.1">
    <property type="nucleotide sequence ID" value="XM_008078203.1"/>
</dbReference>
<dbReference type="HOGENOM" id="CLU_028977_0_0_1"/>
<evidence type="ECO:0008006" key="4">
    <source>
        <dbReference type="Google" id="ProtNLM"/>
    </source>
</evidence>
<protein>
    <recommendedName>
        <fullName evidence="4">Zn(2)-C6 fungal-type domain-containing protein</fullName>
    </recommendedName>
</protein>
<evidence type="ECO:0000313" key="3">
    <source>
        <dbReference type="Proteomes" id="UP000016922"/>
    </source>
</evidence>
<dbReference type="Proteomes" id="UP000016922">
    <property type="component" value="Unassembled WGS sequence"/>
</dbReference>
<gene>
    <name evidence="2" type="ORF">GLAREA_09242</name>
</gene>
<evidence type="ECO:0000313" key="2">
    <source>
        <dbReference type="EMBL" id="EPE37079.1"/>
    </source>
</evidence>
<sequence length="559" mass="62527">MSGSPPIPPRQNPDSSNRGHVAYGSSGQEAYAGIHTPLPDQTDPRRPQLGVYQSELPPPPSYPPPRMEANPPLSMQYHQQQRPPLPSQQMFHQQPHQFQQPHVHASTSFAPPERPPTSESSEFSSPKAQRKQRPCRFGLCALCDAQRPCSRCLANNKEDTCVDVQHKKRGRPRLRDEREQRYESMASAGAGYPQTGEGPMRRPLSMYGSSAASMNPEYGDSLHRSGSYRVLKSQAGPAGPRYLEHASASDANISSGGSFMMPAPRMPPQEPLCAYLTTKMQVAKATRSFEDLIGIPQGIVSRNLQDLLGPNDREKIARLQRTLEEERRQKEPHVLPPIVVNSEEQNVIQSVGFGIEEVGKWRLNHHETFTLQGLQGQQQTFQARLGLAKRDTTYFIVLILYIPTPAPQPFQQPPISPYTRDQYVRGPQFEYQAPQPYPPSHAPQAYMANPGYPDPQREQMGYRAHQPLAPHMQQTASMPPYSQAPTRPDYGQTQNPYQTQTPRSELPPSQPQRQHDLQLPPIRDPRSEASSAGAGRGRDDRANRVDIGGLLQNPRTTRG</sequence>
<feature type="compositionally biased region" description="Pro residues" evidence="1">
    <location>
        <begin position="1"/>
        <end position="11"/>
    </location>
</feature>
<feature type="compositionally biased region" description="Pro residues" evidence="1">
    <location>
        <begin position="56"/>
        <end position="66"/>
    </location>
</feature>
<feature type="region of interest" description="Disordered" evidence="1">
    <location>
        <begin position="172"/>
        <end position="200"/>
    </location>
</feature>
<dbReference type="eggNOG" id="ENOG502S5NV">
    <property type="taxonomic scope" value="Eukaryota"/>
</dbReference>
<reference evidence="2 3" key="1">
    <citation type="journal article" date="2013" name="BMC Genomics">
        <title>Genomics-driven discovery of the pneumocandin biosynthetic gene cluster in the fungus Glarea lozoyensis.</title>
        <authorList>
            <person name="Chen L."/>
            <person name="Yue Q."/>
            <person name="Zhang X."/>
            <person name="Xiang M."/>
            <person name="Wang C."/>
            <person name="Li S."/>
            <person name="Che Y."/>
            <person name="Ortiz-Lopez F.J."/>
            <person name="Bills G.F."/>
            <person name="Liu X."/>
            <person name="An Z."/>
        </authorList>
    </citation>
    <scope>NUCLEOTIDE SEQUENCE [LARGE SCALE GENOMIC DNA]</scope>
    <source>
        <strain evidence="3">ATCC 20868 / MF5171</strain>
    </source>
</reference>
<feature type="region of interest" description="Disordered" evidence="1">
    <location>
        <begin position="430"/>
        <end position="459"/>
    </location>
</feature>